<keyword evidence="2" id="KW-1185">Reference proteome</keyword>
<evidence type="ECO:0000313" key="2">
    <source>
        <dbReference type="Proteomes" id="UP000531840"/>
    </source>
</evidence>
<evidence type="ECO:0000313" key="1">
    <source>
        <dbReference type="EMBL" id="NYS47598.1"/>
    </source>
</evidence>
<sequence length="48" mass="5873">MDIIYEKISRFLKEYHLDEADIIDVIYSVIEDLEKSKKIKTEEIIWKK</sequence>
<organism evidence="1 2">
    <name type="scientific">Gemelliphila palaticanis</name>
    <dbReference type="NCBI Taxonomy" id="81950"/>
    <lineage>
        <taxon>Bacteria</taxon>
        <taxon>Bacillati</taxon>
        <taxon>Bacillota</taxon>
        <taxon>Bacilli</taxon>
        <taxon>Bacillales</taxon>
        <taxon>Gemellaceae</taxon>
        <taxon>Gemelliphila</taxon>
    </lineage>
</organism>
<gene>
    <name evidence="1" type="ORF">HZY85_05220</name>
</gene>
<reference evidence="1 2" key="1">
    <citation type="submission" date="2020-07" db="EMBL/GenBank/DDBJ databases">
        <title>MOT database genomes.</title>
        <authorList>
            <person name="Joseph S."/>
            <person name="Aduse-Opoku J."/>
            <person name="Hashim A."/>
            <person name="Wade W."/>
            <person name="Curtis M."/>
        </authorList>
    </citation>
    <scope>NUCLEOTIDE SEQUENCE [LARGE SCALE GENOMIC DNA]</scope>
    <source>
        <strain evidence="1 2">CIP 106318</strain>
    </source>
</reference>
<proteinExistence type="predicted"/>
<accession>A0ABX2SZS7</accession>
<dbReference type="RefSeq" id="WP_179941387.1">
    <property type="nucleotide sequence ID" value="NZ_JACBYF010000009.1"/>
</dbReference>
<dbReference type="EMBL" id="JACBYF010000009">
    <property type="protein sequence ID" value="NYS47598.1"/>
    <property type="molecule type" value="Genomic_DNA"/>
</dbReference>
<protein>
    <submittedName>
        <fullName evidence="1">Uncharacterized protein</fullName>
    </submittedName>
</protein>
<comment type="caution">
    <text evidence="1">The sequence shown here is derived from an EMBL/GenBank/DDBJ whole genome shotgun (WGS) entry which is preliminary data.</text>
</comment>
<dbReference type="Proteomes" id="UP000531840">
    <property type="component" value="Unassembled WGS sequence"/>
</dbReference>
<name>A0ABX2SZS7_9BACL</name>